<gene>
    <name evidence="3" type="ORF">D187_000180</name>
</gene>
<dbReference type="GO" id="GO:0030246">
    <property type="term" value="F:carbohydrate binding"/>
    <property type="evidence" value="ECO:0007669"/>
    <property type="project" value="InterPro"/>
</dbReference>
<dbReference type="eggNOG" id="COG4932">
    <property type="taxonomic scope" value="Bacteria"/>
</dbReference>
<feature type="compositionally biased region" description="Basic and acidic residues" evidence="2">
    <location>
        <begin position="50"/>
        <end position="59"/>
    </location>
</feature>
<evidence type="ECO:0000313" key="3">
    <source>
        <dbReference type="EMBL" id="EPX64758.1"/>
    </source>
</evidence>
<dbReference type="InterPro" id="IPR008969">
    <property type="entry name" value="CarboxyPept-like_regulatory"/>
</dbReference>
<accession>S9R6V7</accession>
<dbReference type="Pfam" id="PF13620">
    <property type="entry name" value="CarboxypepD_reg"/>
    <property type="match status" value="3"/>
</dbReference>
<name>S9R6V7_CYSF2</name>
<dbReference type="RefSeq" id="WP_002629634.1">
    <property type="nucleotide sequence ID" value="NZ_ANAH02000001.1"/>
</dbReference>
<keyword evidence="4" id="KW-1185">Reference proteome</keyword>
<comment type="caution">
    <text evidence="3">The sequence shown here is derived from an EMBL/GenBank/DDBJ whole genome shotgun (WGS) entry which is preliminary data.</text>
</comment>
<feature type="region of interest" description="Disordered" evidence="2">
    <location>
        <begin position="363"/>
        <end position="383"/>
    </location>
</feature>
<proteinExistence type="predicted"/>
<evidence type="ECO:0000313" key="4">
    <source>
        <dbReference type="Proteomes" id="UP000011682"/>
    </source>
</evidence>
<dbReference type="Gene3D" id="2.60.40.1120">
    <property type="entry name" value="Carboxypeptidase-like, regulatory domain"/>
    <property type="match status" value="4"/>
</dbReference>
<dbReference type="InterPro" id="IPR051417">
    <property type="entry name" value="SDr/BOS_complex"/>
</dbReference>
<protein>
    <recommendedName>
        <fullName evidence="5">Carboxypeptidase regulatory-like domain-containing protein</fullName>
    </recommendedName>
</protein>
<dbReference type="PANTHER" id="PTHR23303">
    <property type="entry name" value="CARBOXYPEPTIDASE REGULATORY REGION-CONTAINING"/>
    <property type="match status" value="1"/>
</dbReference>
<keyword evidence="1" id="KW-0732">Signal</keyword>
<sequence length="887" mass="93408">MRRRLIVAALLVGALLALLWAGLSARPDAQEAPPLHSSSNERTAVPRPVASRERARGVTDTRPPLDASVAEAEGMLEVEVLAAERPLPGASVRLYWRERRDPNLGEIVWRLAGTGLTDARGQARLASGPGSYLVAVHANGHAPRVLSVVRPHGVARTSVRLVLEPGQSLVGQTVVKETKEPLPLVQLILSAVPRDLAPGIPPELPSEERVYATSDERGRFRVDGLATGDYLLEAQAPGHAHLWLVPVKVPAKEPLEVALSVAGVIEGFVVDARGAPAEGAEVRVSGVSPQSVITGPGGGFSVEVEAGTYGLSARHGEEAGALEQPLTLSAGKTIRGVRLQLGPGSVLEGRVLERTSGAPVVGARVDVSPHGQNGDTGRESTDEAGHFQVGGLAPGSYDVVVTAPGFTPALRRGLTVTPRERFSVDLVLTRMGVVEGQVRDVAGQPVAGARVIAPNLGPDELESTPLESRSDATGHYRLEGLNVGRQPLTARREEATQGVNRWVDITEEGTAQVDFTLEGTGIVEGVVRAARGALPSQPLEVLASLDEKSPFGAQDFQQAEVGAKGNFRMVLPAGGYELLLSARDHSPTFQRTHVQVEEGQTVRVELLWEENAPATSVEGVVLEPDGAPSPRAIVSLGLEPQEGGVIQAKYADEEGRFSFGLGSDIEPGMGGLKVSALNGGRSGQVSGVKPGERSLVVRLRTAASLRGRVTRAGEPVRGFTLGIEPEGEEWLTPGKGPWEFPGERFELHDVLTEPLRLVVKTPDGSRGQAVVTPRPGATAEVEIRLRGTASVQGRVVDAATGGPLSDVVVFIDNDPSSVHMRESLDQGRFSISGLDPGEYVLNILGRHTAGRLRLPLRLAEGQVLDLGDLSLGGTPDGTGSETPPPAP</sequence>
<dbReference type="SUPFAM" id="SSF49464">
    <property type="entry name" value="Carboxypeptidase regulatory domain-like"/>
    <property type="match status" value="1"/>
</dbReference>
<evidence type="ECO:0000256" key="2">
    <source>
        <dbReference type="SAM" id="MobiDB-lite"/>
    </source>
</evidence>
<dbReference type="SUPFAM" id="SSF49452">
    <property type="entry name" value="Starch-binding domain-like"/>
    <property type="match status" value="5"/>
</dbReference>
<dbReference type="OrthoDB" id="5491003at2"/>
<dbReference type="PANTHER" id="PTHR23303:SF14">
    <property type="entry name" value="BOS COMPLEX SUBUNIT NOMO1-RELATED"/>
    <property type="match status" value="1"/>
</dbReference>
<reference evidence="3" key="1">
    <citation type="submission" date="2013-05" db="EMBL/GenBank/DDBJ databases">
        <title>Genome assembly of Cystobacter fuscus DSM 2262.</title>
        <authorList>
            <person name="Sharma G."/>
            <person name="Khatri I."/>
            <person name="Kaur C."/>
            <person name="Mayilraj S."/>
            <person name="Subramanian S."/>
        </authorList>
    </citation>
    <scope>NUCLEOTIDE SEQUENCE [LARGE SCALE GENOMIC DNA]</scope>
    <source>
        <strain evidence="3">DSM 2262</strain>
    </source>
</reference>
<evidence type="ECO:0000256" key="1">
    <source>
        <dbReference type="ARBA" id="ARBA00022729"/>
    </source>
</evidence>
<dbReference type="Proteomes" id="UP000011682">
    <property type="component" value="Unassembled WGS sequence"/>
</dbReference>
<dbReference type="AlphaFoldDB" id="S9R6V7"/>
<dbReference type="InterPro" id="IPR013784">
    <property type="entry name" value="Carb-bd-like_fold"/>
</dbReference>
<organism evidence="3 4">
    <name type="scientific">Cystobacter fuscus (strain ATCC 25194 / DSM 2262 / NBRC 100088 / M29)</name>
    <dbReference type="NCBI Taxonomy" id="1242864"/>
    <lineage>
        <taxon>Bacteria</taxon>
        <taxon>Pseudomonadati</taxon>
        <taxon>Myxococcota</taxon>
        <taxon>Myxococcia</taxon>
        <taxon>Myxococcales</taxon>
        <taxon>Cystobacterineae</taxon>
        <taxon>Archangiaceae</taxon>
        <taxon>Cystobacter</taxon>
    </lineage>
</organism>
<feature type="region of interest" description="Disordered" evidence="2">
    <location>
        <begin position="29"/>
        <end position="64"/>
    </location>
</feature>
<feature type="region of interest" description="Disordered" evidence="2">
    <location>
        <begin position="867"/>
        <end position="887"/>
    </location>
</feature>
<dbReference type="EMBL" id="ANAH02000001">
    <property type="protein sequence ID" value="EPX64758.1"/>
    <property type="molecule type" value="Genomic_DNA"/>
</dbReference>
<evidence type="ECO:0008006" key="5">
    <source>
        <dbReference type="Google" id="ProtNLM"/>
    </source>
</evidence>